<evidence type="ECO:0000259" key="2">
    <source>
        <dbReference type="Pfam" id="PF11796"/>
    </source>
</evidence>
<evidence type="ECO:0000313" key="4">
    <source>
        <dbReference type="Proteomes" id="UP000029424"/>
    </source>
</evidence>
<proteinExistence type="predicted"/>
<gene>
    <name evidence="3" type="ORF">DM82_1703</name>
</gene>
<dbReference type="AlphaFoldDB" id="A0AAI8FMV6"/>
<dbReference type="NCBIfam" id="TIGR02679">
    <property type="entry name" value="TIGR02679 family protein"/>
    <property type="match status" value="1"/>
</dbReference>
<feature type="domain" description="DUF2399" evidence="1">
    <location>
        <begin position="276"/>
        <end position="426"/>
    </location>
</feature>
<evidence type="ECO:0000259" key="1">
    <source>
        <dbReference type="Pfam" id="PF09664"/>
    </source>
</evidence>
<dbReference type="Pfam" id="PF11796">
    <property type="entry name" value="DUF3323"/>
    <property type="match status" value="1"/>
</dbReference>
<dbReference type="Proteomes" id="UP000029424">
    <property type="component" value="Chromosome 1"/>
</dbReference>
<dbReference type="EMBL" id="CP008726">
    <property type="protein sequence ID" value="AIO66210.1"/>
    <property type="molecule type" value="Genomic_DNA"/>
</dbReference>
<sequence length="431" mass="46518">MMRTDTPASPDARLQRLLGGAQLGSLRQRMRRHFERVDNGTAGSSLLLTQLSPAEHEALGSLIGRPFRISRSVRVDIERLDSALRDAGIADSLRAALERIDGPIVSRAAVKANTHAQWARMIALDSWHGVLRAWLKTPAALGLLKRLSRQDPTTGKQLLGRADATLHRLPAQGIARSQLAAETLGNAHALDGGEPTATIVLAAWRHMEHTAAYNDNLRDANSNPDDPPQLDDRTRDIWARAGVLVNELSRPALFLNLPVTAGDPAGGPPGEPGYASLRRLLRTPPAWSVRGTTVFVCENPNFVAIAADQLGAASAPLVCTDGMPAAAQRTLLTQLVHAGAHLTYHGDFDWPGLQIGNQVMSTWHARPWRFATRDYEAAVTNSPPVTHELSGTSVSASWDESLAAVMQRHGIAIAEEAVAAVLLEDLSRRCP</sequence>
<evidence type="ECO:0000313" key="3">
    <source>
        <dbReference type="EMBL" id="AIO66210.1"/>
    </source>
</evidence>
<dbReference type="InterPro" id="IPR024465">
    <property type="entry name" value="DUF2399"/>
</dbReference>
<protein>
    <recommendedName>
        <fullName evidence="5">TIGR02679 family protein</fullName>
    </recommendedName>
</protein>
<reference evidence="3 4" key="1">
    <citation type="submission" date="2014-06" db="EMBL/GenBank/DDBJ databases">
        <authorList>
            <person name="Bishop-Lilly K.A."/>
            <person name="Broomall S.M."/>
            <person name="Chain P.S."/>
            <person name="Chertkov O."/>
            <person name="Coyne S.R."/>
            <person name="Daligault H.E."/>
            <person name="Davenport K.W."/>
            <person name="Erkkila T."/>
            <person name="Frey K.G."/>
            <person name="Gibbons H.S."/>
            <person name="Gu W."/>
            <person name="Jaissle J."/>
            <person name="Johnson S.L."/>
            <person name="Koroleva G.I."/>
            <person name="Ladner J.T."/>
            <person name="Lo C.-C."/>
            <person name="Minogue T.D."/>
            <person name="Munk C."/>
            <person name="Palacios G.F."/>
            <person name="Redden C.L."/>
            <person name="Rosenzweig C.N."/>
            <person name="Scholz M.B."/>
            <person name="Teshima H."/>
            <person name="Xu Y."/>
        </authorList>
    </citation>
    <scope>NUCLEOTIDE SEQUENCE [LARGE SCALE GENOMIC DNA]</scope>
    <source>
        <strain evidence="3 4">EO147</strain>
    </source>
</reference>
<dbReference type="InterPro" id="IPR024466">
    <property type="entry name" value="CHP02679_N"/>
</dbReference>
<organism evidence="3 4">
    <name type="scientific">Burkholderia oklahomensis</name>
    <dbReference type="NCBI Taxonomy" id="342113"/>
    <lineage>
        <taxon>Bacteria</taxon>
        <taxon>Pseudomonadati</taxon>
        <taxon>Pseudomonadota</taxon>
        <taxon>Betaproteobacteria</taxon>
        <taxon>Burkholderiales</taxon>
        <taxon>Burkholderiaceae</taxon>
        <taxon>Burkholderia</taxon>
        <taxon>pseudomallei group</taxon>
    </lineage>
</organism>
<dbReference type="RefSeq" id="WP_081464435.1">
    <property type="nucleotide sequence ID" value="NZ_CP008726.1"/>
</dbReference>
<dbReference type="KEGG" id="bok:DM82_1703"/>
<keyword evidence="4" id="KW-1185">Reference proteome</keyword>
<dbReference type="Pfam" id="PF09664">
    <property type="entry name" value="DUF2399"/>
    <property type="match status" value="1"/>
</dbReference>
<feature type="domain" description="Conserved hypothetical protein CHP02679 N terminus" evidence="2">
    <location>
        <begin position="43"/>
        <end position="258"/>
    </location>
</feature>
<accession>A0AAI8FMV6</accession>
<dbReference type="InterPro" id="IPR013495">
    <property type="entry name" value="CHP02679"/>
</dbReference>
<name>A0AAI8FMV6_9BURK</name>
<evidence type="ECO:0008006" key="5">
    <source>
        <dbReference type="Google" id="ProtNLM"/>
    </source>
</evidence>